<evidence type="ECO:0000256" key="1">
    <source>
        <dbReference type="ARBA" id="ARBA00001936"/>
    </source>
</evidence>
<evidence type="ECO:0000256" key="10">
    <source>
        <dbReference type="ARBA" id="ARBA00048336"/>
    </source>
</evidence>
<protein>
    <recommendedName>
        <fullName evidence="3">protein-serine/threonine phosphatase</fullName>
        <ecNumber evidence="3">3.1.3.16</ecNumber>
    </recommendedName>
</protein>
<dbReference type="InterPro" id="IPR036457">
    <property type="entry name" value="PPM-type-like_dom_sf"/>
</dbReference>
<comment type="catalytic activity">
    <reaction evidence="9">
        <text>O-phospho-L-seryl-[protein] + H2O = L-seryl-[protein] + phosphate</text>
        <dbReference type="Rhea" id="RHEA:20629"/>
        <dbReference type="Rhea" id="RHEA-COMP:9863"/>
        <dbReference type="Rhea" id="RHEA-COMP:11604"/>
        <dbReference type="ChEBI" id="CHEBI:15377"/>
        <dbReference type="ChEBI" id="CHEBI:29999"/>
        <dbReference type="ChEBI" id="CHEBI:43474"/>
        <dbReference type="ChEBI" id="CHEBI:83421"/>
        <dbReference type="EC" id="3.1.3.16"/>
    </reaction>
</comment>
<accession>A0A9P1D9G4</accession>
<evidence type="ECO:0000256" key="6">
    <source>
        <dbReference type="ARBA" id="ARBA00022842"/>
    </source>
</evidence>
<keyword evidence="6" id="KW-0460">Magnesium</keyword>
<reference evidence="13" key="2">
    <citation type="submission" date="2024-04" db="EMBL/GenBank/DDBJ databases">
        <authorList>
            <person name="Chen Y."/>
            <person name="Shah S."/>
            <person name="Dougan E. K."/>
            <person name="Thang M."/>
            <person name="Chan C."/>
        </authorList>
    </citation>
    <scope>NUCLEOTIDE SEQUENCE [LARGE SCALE GENOMIC DNA]</scope>
</reference>
<dbReference type="GO" id="GO:0004722">
    <property type="term" value="F:protein serine/threonine phosphatase activity"/>
    <property type="evidence" value="ECO:0007669"/>
    <property type="project" value="UniProtKB-EC"/>
</dbReference>
<dbReference type="InterPro" id="IPR015655">
    <property type="entry name" value="PP2C"/>
</dbReference>
<proteinExistence type="inferred from homology"/>
<comment type="similarity">
    <text evidence="2">Belongs to the PP2C family.</text>
</comment>
<comment type="cofactor">
    <cofactor evidence="1">
        <name>Mn(2+)</name>
        <dbReference type="ChEBI" id="CHEBI:29035"/>
    </cofactor>
</comment>
<evidence type="ECO:0000259" key="11">
    <source>
        <dbReference type="PROSITE" id="PS51746"/>
    </source>
</evidence>
<dbReference type="PANTHER" id="PTHR13832:SF803">
    <property type="entry name" value="PROTEIN PHOSPHATASE 1G"/>
    <property type="match status" value="1"/>
</dbReference>
<dbReference type="CDD" id="cd00143">
    <property type="entry name" value="PP2Cc"/>
    <property type="match status" value="1"/>
</dbReference>
<dbReference type="PANTHER" id="PTHR13832">
    <property type="entry name" value="PROTEIN PHOSPHATASE 2C"/>
    <property type="match status" value="1"/>
</dbReference>
<keyword evidence="14" id="KW-1185">Reference proteome</keyword>
<gene>
    <name evidence="12" type="ORF">C1SCF055_LOCUS30897</name>
</gene>
<evidence type="ECO:0000256" key="8">
    <source>
        <dbReference type="ARBA" id="ARBA00023211"/>
    </source>
</evidence>
<comment type="caution">
    <text evidence="12">The sequence shown here is derived from an EMBL/GenBank/DDBJ whole genome shotgun (WGS) entry which is preliminary data.</text>
</comment>
<organism evidence="12">
    <name type="scientific">Cladocopium goreaui</name>
    <dbReference type="NCBI Taxonomy" id="2562237"/>
    <lineage>
        <taxon>Eukaryota</taxon>
        <taxon>Sar</taxon>
        <taxon>Alveolata</taxon>
        <taxon>Dinophyceae</taxon>
        <taxon>Suessiales</taxon>
        <taxon>Symbiodiniaceae</taxon>
        <taxon>Cladocopium</taxon>
    </lineage>
</organism>
<evidence type="ECO:0000256" key="2">
    <source>
        <dbReference type="ARBA" id="ARBA00006702"/>
    </source>
</evidence>
<comment type="catalytic activity">
    <reaction evidence="10">
        <text>O-phospho-L-threonyl-[protein] + H2O = L-threonyl-[protein] + phosphate</text>
        <dbReference type="Rhea" id="RHEA:47004"/>
        <dbReference type="Rhea" id="RHEA-COMP:11060"/>
        <dbReference type="Rhea" id="RHEA-COMP:11605"/>
        <dbReference type="ChEBI" id="CHEBI:15377"/>
        <dbReference type="ChEBI" id="CHEBI:30013"/>
        <dbReference type="ChEBI" id="CHEBI:43474"/>
        <dbReference type="ChEBI" id="CHEBI:61977"/>
        <dbReference type="EC" id="3.1.3.16"/>
    </reaction>
</comment>
<reference evidence="12" key="1">
    <citation type="submission" date="2022-10" db="EMBL/GenBank/DDBJ databases">
        <authorList>
            <person name="Chen Y."/>
            <person name="Dougan E. K."/>
            <person name="Chan C."/>
            <person name="Rhodes N."/>
            <person name="Thang M."/>
        </authorList>
    </citation>
    <scope>NUCLEOTIDE SEQUENCE</scope>
</reference>
<keyword evidence="7" id="KW-0904">Protein phosphatase</keyword>
<dbReference type="EMBL" id="CAMXCT030003569">
    <property type="protein sequence ID" value="CAL4792456.1"/>
    <property type="molecule type" value="Genomic_DNA"/>
</dbReference>
<dbReference type="Gene3D" id="3.60.40.10">
    <property type="entry name" value="PPM-type phosphatase domain"/>
    <property type="match status" value="1"/>
</dbReference>
<keyword evidence="8" id="KW-0464">Manganese</keyword>
<dbReference type="OrthoDB" id="10264738at2759"/>
<dbReference type="GO" id="GO:0046872">
    <property type="term" value="F:metal ion binding"/>
    <property type="evidence" value="ECO:0007669"/>
    <property type="project" value="UniProtKB-KW"/>
</dbReference>
<dbReference type="Proteomes" id="UP001152797">
    <property type="component" value="Unassembled WGS sequence"/>
</dbReference>
<dbReference type="SMART" id="SM00332">
    <property type="entry name" value="PP2Cc"/>
    <property type="match status" value="1"/>
</dbReference>
<evidence type="ECO:0000256" key="4">
    <source>
        <dbReference type="ARBA" id="ARBA00022723"/>
    </source>
</evidence>
<evidence type="ECO:0000256" key="7">
    <source>
        <dbReference type="ARBA" id="ARBA00022912"/>
    </source>
</evidence>
<dbReference type="EMBL" id="CAMXCT020003569">
    <property type="protein sequence ID" value="CAL1158519.1"/>
    <property type="molecule type" value="Genomic_DNA"/>
</dbReference>
<evidence type="ECO:0000313" key="12">
    <source>
        <dbReference type="EMBL" id="CAI4005144.1"/>
    </source>
</evidence>
<evidence type="ECO:0000313" key="14">
    <source>
        <dbReference type="Proteomes" id="UP001152797"/>
    </source>
</evidence>
<evidence type="ECO:0000256" key="9">
    <source>
        <dbReference type="ARBA" id="ARBA00047761"/>
    </source>
</evidence>
<dbReference type="AlphaFoldDB" id="A0A9P1D9G4"/>
<keyword evidence="5" id="KW-0378">Hydrolase</keyword>
<dbReference type="PROSITE" id="PS51746">
    <property type="entry name" value="PPM_2"/>
    <property type="match status" value="1"/>
</dbReference>
<dbReference type="EMBL" id="CAMXCT010003569">
    <property type="protein sequence ID" value="CAI4005144.1"/>
    <property type="molecule type" value="Genomic_DNA"/>
</dbReference>
<name>A0A9P1D9G4_9DINO</name>
<evidence type="ECO:0000256" key="3">
    <source>
        <dbReference type="ARBA" id="ARBA00013081"/>
    </source>
</evidence>
<feature type="domain" description="PPM-type phosphatase" evidence="11">
    <location>
        <begin position="25"/>
        <end position="326"/>
    </location>
</feature>
<dbReference type="EC" id="3.1.3.16" evidence="3"/>
<evidence type="ECO:0000313" key="13">
    <source>
        <dbReference type="EMBL" id="CAL1158519.1"/>
    </source>
</evidence>
<dbReference type="SMART" id="SM00331">
    <property type="entry name" value="PP2C_SIG"/>
    <property type="match status" value="1"/>
</dbReference>
<sequence length="341" mass="37162">MVAASTQSPSKMCVQAHSHCGSVFRSAVAETQGHRPSYEDAYAITSEEKTVYFWIFDGHRGDCASRFAAELFGSPEFSPTKDKLPSNRRIRRAFQTVDNRLRDHLCQGKLGNAGSTAVGALIAHKEDGTFSAKLVNCGDSRCVVVRAPEEEEQNAAPIQVKLPDSLKSFCEAPDVDWSQDASWLPEWPAVVETIDHKPSLCFERARIEAAGGTVRGGRTARLDGSLAVSRSLGDFDFKSVNRPVAEQKVSCLPDIYEVSGLPEGSVLLLACDGLWDAMSTEEAAQFVRQRLQNNPPMELADIAQELVDFSLDAETRDNVTVLLAQLGLDGQGQEVSEAEAE</sequence>
<keyword evidence="4" id="KW-0479">Metal-binding</keyword>
<dbReference type="Pfam" id="PF00481">
    <property type="entry name" value="PP2C"/>
    <property type="match status" value="2"/>
</dbReference>
<evidence type="ECO:0000256" key="5">
    <source>
        <dbReference type="ARBA" id="ARBA00022801"/>
    </source>
</evidence>
<dbReference type="SUPFAM" id="SSF81606">
    <property type="entry name" value="PP2C-like"/>
    <property type="match status" value="1"/>
</dbReference>
<dbReference type="InterPro" id="IPR001932">
    <property type="entry name" value="PPM-type_phosphatase-like_dom"/>
</dbReference>